<dbReference type="Proteomes" id="UP000274772">
    <property type="component" value="Chromosome"/>
</dbReference>
<dbReference type="RefSeq" id="WP_002444896.1">
    <property type="nucleotide sequence ID" value="NZ_AP018585.1"/>
</dbReference>
<accession>A0ABM7FR82</accession>
<feature type="transmembrane region" description="Helical" evidence="1">
    <location>
        <begin position="56"/>
        <end position="78"/>
    </location>
</feature>
<feature type="transmembrane region" description="Helical" evidence="1">
    <location>
        <begin position="12"/>
        <end position="36"/>
    </location>
</feature>
<evidence type="ECO:0000313" key="2">
    <source>
        <dbReference type="EMBL" id="BBD91219.1"/>
    </source>
</evidence>
<name>A0ABM7FR82_9STAP</name>
<evidence type="ECO:0008006" key="4">
    <source>
        <dbReference type="Google" id="ProtNLM"/>
    </source>
</evidence>
<feature type="transmembrane region" description="Helical" evidence="1">
    <location>
        <begin position="205"/>
        <end position="225"/>
    </location>
</feature>
<organism evidence="2 3">
    <name type="scientific">Staphylococcus caprae</name>
    <dbReference type="NCBI Taxonomy" id="29380"/>
    <lineage>
        <taxon>Bacteria</taxon>
        <taxon>Bacillati</taxon>
        <taxon>Bacillota</taxon>
        <taxon>Bacilli</taxon>
        <taxon>Bacillales</taxon>
        <taxon>Staphylococcaceae</taxon>
        <taxon>Staphylococcus</taxon>
    </lineage>
</organism>
<keyword evidence="1" id="KW-1133">Transmembrane helix</keyword>
<feature type="transmembrane region" description="Helical" evidence="1">
    <location>
        <begin position="99"/>
        <end position="124"/>
    </location>
</feature>
<keyword evidence="1" id="KW-0472">Membrane</keyword>
<sequence>MLSIARKEFVALFKSIKSILIILIMIAISLGIAKLLSLFGSQINSVTGLEKTPFQLALLLTVLLTSPLFVFTLSHNIINEEVKSRTIRFIATKINRSHILLGKFIGALLFWLTCLFITTLLLIFYSHEFYLLELLQCLVFVSYFLALATLLSVLIDNTILTNFLGIALSLIMTILGLWSMNSDKIWLKLFSYITPYFYYLKDNPAMPFIVVIFPVVFLIISVYVFRKRDL</sequence>
<feature type="transmembrane region" description="Helical" evidence="1">
    <location>
        <begin position="130"/>
        <end position="155"/>
    </location>
</feature>
<proteinExistence type="predicted"/>
<reference evidence="2 3" key="1">
    <citation type="submission" date="2018-05" db="EMBL/GenBank/DDBJ databases">
        <title>Complete genome sequencing of three human clinical isolates of Staphylococcus caprae reveals virulence factors similar to those of S. epidermidis and S. capitis.</title>
        <authorList>
            <person name="Watanabe S."/>
            <person name="Cui L."/>
        </authorList>
    </citation>
    <scope>NUCLEOTIDE SEQUENCE [LARGE SCALE GENOMIC DNA]</scope>
    <source>
        <strain evidence="2 3">JMUB590</strain>
    </source>
</reference>
<evidence type="ECO:0000313" key="3">
    <source>
        <dbReference type="Proteomes" id="UP000274772"/>
    </source>
</evidence>
<feature type="transmembrane region" description="Helical" evidence="1">
    <location>
        <begin position="162"/>
        <end position="180"/>
    </location>
</feature>
<keyword evidence="3" id="KW-1185">Reference proteome</keyword>
<keyword evidence="1" id="KW-0812">Transmembrane</keyword>
<protein>
    <recommendedName>
        <fullName evidence="4">ABC transporter permease</fullName>
    </recommendedName>
</protein>
<dbReference type="EMBL" id="AP018586">
    <property type="protein sequence ID" value="BBD91219.1"/>
    <property type="molecule type" value="Genomic_DNA"/>
</dbReference>
<gene>
    <name evidence="2" type="ORF">JMUB590_0109</name>
</gene>
<dbReference type="GeneID" id="58049896"/>
<evidence type="ECO:0000256" key="1">
    <source>
        <dbReference type="SAM" id="Phobius"/>
    </source>
</evidence>